<organism evidence="9 10">
    <name type="scientific">Pseudonocardia spirodelae</name>
    <dbReference type="NCBI Taxonomy" id="3133431"/>
    <lineage>
        <taxon>Bacteria</taxon>
        <taxon>Bacillati</taxon>
        <taxon>Actinomycetota</taxon>
        <taxon>Actinomycetes</taxon>
        <taxon>Pseudonocardiales</taxon>
        <taxon>Pseudonocardiaceae</taxon>
        <taxon>Pseudonocardia</taxon>
    </lineage>
</organism>
<dbReference type="Pfam" id="PF03734">
    <property type="entry name" value="YkuD"/>
    <property type="match status" value="1"/>
</dbReference>
<dbReference type="Gene3D" id="2.40.440.10">
    <property type="entry name" value="L,D-transpeptidase catalytic domain-like"/>
    <property type="match status" value="1"/>
</dbReference>
<keyword evidence="5 6" id="KW-0961">Cell wall biogenesis/degradation</keyword>
<dbReference type="PROSITE" id="PS52029">
    <property type="entry name" value="LD_TPASE"/>
    <property type="match status" value="1"/>
</dbReference>
<evidence type="ECO:0000259" key="8">
    <source>
        <dbReference type="PROSITE" id="PS52029"/>
    </source>
</evidence>
<dbReference type="PANTHER" id="PTHR30582">
    <property type="entry name" value="L,D-TRANSPEPTIDASE"/>
    <property type="match status" value="1"/>
</dbReference>
<dbReference type="RefSeq" id="WP_340285676.1">
    <property type="nucleotide sequence ID" value="NZ_JBBJUP010000001.1"/>
</dbReference>
<keyword evidence="10" id="KW-1185">Reference proteome</keyword>
<dbReference type="InterPro" id="IPR038063">
    <property type="entry name" value="Transpep_catalytic_dom"/>
</dbReference>
<reference evidence="9 10" key="1">
    <citation type="submission" date="2024-03" db="EMBL/GenBank/DDBJ databases">
        <title>Draft genome sequence of Pseudonocardia sp. DW16-2.</title>
        <authorList>
            <person name="Duangmal K."/>
        </authorList>
    </citation>
    <scope>NUCLEOTIDE SEQUENCE [LARGE SCALE GENOMIC DNA]</scope>
    <source>
        <strain evidence="9 10">DW16-2</strain>
    </source>
</reference>
<feature type="signal peptide" evidence="7">
    <location>
        <begin position="1"/>
        <end position="37"/>
    </location>
</feature>
<name>A0ABU8T1K2_9PSEU</name>
<evidence type="ECO:0000256" key="6">
    <source>
        <dbReference type="PROSITE-ProRule" id="PRU01373"/>
    </source>
</evidence>
<dbReference type="PANTHER" id="PTHR30582:SF33">
    <property type="entry name" value="EXPORTED PROTEIN"/>
    <property type="match status" value="1"/>
</dbReference>
<evidence type="ECO:0000256" key="3">
    <source>
        <dbReference type="ARBA" id="ARBA00022960"/>
    </source>
</evidence>
<dbReference type="EC" id="2.-.-.-" evidence="9"/>
<dbReference type="SUPFAM" id="SSF141523">
    <property type="entry name" value="L,D-transpeptidase catalytic domain-like"/>
    <property type="match status" value="1"/>
</dbReference>
<dbReference type="Proteomes" id="UP001364211">
    <property type="component" value="Unassembled WGS sequence"/>
</dbReference>
<dbReference type="EMBL" id="JBBJUP010000001">
    <property type="protein sequence ID" value="MEJ8277607.1"/>
    <property type="molecule type" value="Genomic_DNA"/>
</dbReference>
<dbReference type="InterPro" id="IPR050979">
    <property type="entry name" value="LD-transpeptidase"/>
</dbReference>
<feature type="chain" id="PRO_5045962997" evidence="7">
    <location>
        <begin position="38"/>
        <end position="161"/>
    </location>
</feature>
<gene>
    <name evidence="9" type="ORF">WJX68_01575</name>
</gene>
<protein>
    <submittedName>
        <fullName evidence="9">L,D-transpeptidase</fullName>
        <ecNumber evidence="9">2.-.-.-</ecNumber>
    </submittedName>
</protein>
<evidence type="ECO:0000256" key="7">
    <source>
        <dbReference type="SAM" id="SignalP"/>
    </source>
</evidence>
<comment type="pathway">
    <text evidence="1 6">Cell wall biogenesis; peptidoglycan biosynthesis.</text>
</comment>
<proteinExistence type="predicted"/>
<dbReference type="CDD" id="cd16913">
    <property type="entry name" value="YkuD_like"/>
    <property type="match status" value="1"/>
</dbReference>
<keyword evidence="3 6" id="KW-0133">Cell shape</keyword>
<keyword evidence="2 9" id="KW-0808">Transferase</keyword>
<dbReference type="GO" id="GO:0016740">
    <property type="term" value="F:transferase activity"/>
    <property type="evidence" value="ECO:0007669"/>
    <property type="project" value="UniProtKB-KW"/>
</dbReference>
<evidence type="ECO:0000256" key="5">
    <source>
        <dbReference type="ARBA" id="ARBA00023316"/>
    </source>
</evidence>
<evidence type="ECO:0000313" key="9">
    <source>
        <dbReference type="EMBL" id="MEJ8277607.1"/>
    </source>
</evidence>
<keyword evidence="7" id="KW-0732">Signal</keyword>
<evidence type="ECO:0000256" key="2">
    <source>
        <dbReference type="ARBA" id="ARBA00022679"/>
    </source>
</evidence>
<keyword evidence="4 6" id="KW-0573">Peptidoglycan synthesis</keyword>
<sequence length="161" mass="16755">MAHTNEPTPRLTRRTRALVVAAAGLVIGLGAAGTALAAGEDEGVGGTPCSAAAKACVDLETQQAWLMKNGVVTYGPVDVATGGQGRETPTGDFAVYDKDRDHHSAEFDGAPMPWSTFFAPGGIAFHEGDRDSGSAGCVKMTNQNATVFFSKLDKGDRVEVR</sequence>
<evidence type="ECO:0000313" key="10">
    <source>
        <dbReference type="Proteomes" id="UP001364211"/>
    </source>
</evidence>
<evidence type="ECO:0000256" key="1">
    <source>
        <dbReference type="ARBA" id="ARBA00004752"/>
    </source>
</evidence>
<feature type="active site" description="Nucleophile" evidence="6">
    <location>
        <position position="137"/>
    </location>
</feature>
<feature type="active site" description="Proton donor/acceptor" evidence="6">
    <location>
        <position position="126"/>
    </location>
</feature>
<evidence type="ECO:0000256" key="4">
    <source>
        <dbReference type="ARBA" id="ARBA00022984"/>
    </source>
</evidence>
<comment type="caution">
    <text evidence="9">The sequence shown here is derived from an EMBL/GenBank/DDBJ whole genome shotgun (WGS) entry which is preliminary data.</text>
</comment>
<accession>A0ABU8T1K2</accession>
<dbReference type="InterPro" id="IPR005490">
    <property type="entry name" value="LD_TPept_cat_dom"/>
</dbReference>
<feature type="domain" description="L,D-TPase catalytic" evidence="8">
    <location>
        <begin position="53"/>
        <end position="161"/>
    </location>
</feature>